<dbReference type="OMA" id="YIDCEST"/>
<proteinExistence type="predicted"/>
<dbReference type="InParanoid" id="W3WTS5"/>
<evidence type="ECO:0000259" key="6">
    <source>
        <dbReference type="PROSITE" id="PS51471"/>
    </source>
</evidence>
<evidence type="ECO:0000313" key="8">
    <source>
        <dbReference type="Proteomes" id="UP000030651"/>
    </source>
</evidence>
<dbReference type="Proteomes" id="UP000030651">
    <property type="component" value="Unassembled WGS sequence"/>
</dbReference>
<keyword evidence="2" id="KW-0479">Metal-binding</keyword>
<dbReference type="GO" id="GO:0005506">
    <property type="term" value="F:iron ion binding"/>
    <property type="evidence" value="ECO:0007669"/>
    <property type="project" value="InterPro"/>
</dbReference>
<dbReference type="Pfam" id="PF13640">
    <property type="entry name" value="2OG-FeII_Oxy_3"/>
    <property type="match status" value="1"/>
</dbReference>
<dbReference type="KEGG" id="pfy:PFICI_11964"/>
<dbReference type="InterPro" id="IPR006620">
    <property type="entry name" value="Pro_4_hyd_alph"/>
</dbReference>
<gene>
    <name evidence="7" type="ORF">PFICI_11964</name>
</gene>
<dbReference type="InterPro" id="IPR045054">
    <property type="entry name" value="P4HA-like"/>
</dbReference>
<keyword evidence="8" id="KW-1185">Reference proteome</keyword>
<dbReference type="PANTHER" id="PTHR10869:SF246">
    <property type="entry name" value="TRANSMEMBRANE PROLYL 4-HYDROXYLASE"/>
    <property type="match status" value="1"/>
</dbReference>
<dbReference type="PROSITE" id="PS51471">
    <property type="entry name" value="FE2OG_OXY"/>
    <property type="match status" value="1"/>
</dbReference>
<dbReference type="InterPro" id="IPR005123">
    <property type="entry name" value="Oxoglu/Fe-dep_dioxygenase_dom"/>
</dbReference>
<name>W3WTS5_PESFW</name>
<evidence type="ECO:0000256" key="3">
    <source>
        <dbReference type="ARBA" id="ARBA00022964"/>
    </source>
</evidence>
<dbReference type="SMART" id="SM00702">
    <property type="entry name" value="P4Hc"/>
    <property type="match status" value="1"/>
</dbReference>
<sequence>MELSDNQIIVPALASLSYDPIHGGWSVIGLVVDDDASAQIPQAGVTDPFPTNSQDTADAFWQDMQFFEPDPSVVCELTQPVGYIFHEDPLVVYFPDFLAPNMIAHILDSTHEQYEPSYVYSERGTEQDDSFRSSQSAFPPRDEVLKCLEQHAQAAQSWEENMKLEAISVQQYLEGGFFQLHHDTLIDEQPGAPSRASTFNVYLKSDCTGGGTHFPKLPRPQDESWCQFIDCDSAEDGVVFKPIAGNAVFWSNTRLDGSLYEETLHQSLPVLSGVKVGLNIWTWVFPDDEKKT</sequence>
<evidence type="ECO:0000256" key="5">
    <source>
        <dbReference type="ARBA" id="ARBA00023004"/>
    </source>
</evidence>
<dbReference type="Gene3D" id="2.60.120.620">
    <property type="entry name" value="q2cbj1_9rhob like domain"/>
    <property type="match status" value="1"/>
</dbReference>
<evidence type="ECO:0000313" key="7">
    <source>
        <dbReference type="EMBL" id="ETS76577.1"/>
    </source>
</evidence>
<evidence type="ECO:0000256" key="1">
    <source>
        <dbReference type="ARBA" id="ARBA00001961"/>
    </source>
</evidence>
<dbReference type="OrthoDB" id="420380at2759"/>
<organism evidence="7 8">
    <name type="scientific">Pestalotiopsis fici (strain W106-1 / CGMCC3.15140)</name>
    <dbReference type="NCBI Taxonomy" id="1229662"/>
    <lineage>
        <taxon>Eukaryota</taxon>
        <taxon>Fungi</taxon>
        <taxon>Dikarya</taxon>
        <taxon>Ascomycota</taxon>
        <taxon>Pezizomycotina</taxon>
        <taxon>Sordariomycetes</taxon>
        <taxon>Xylariomycetidae</taxon>
        <taxon>Amphisphaeriales</taxon>
        <taxon>Sporocadaceae</taxon>
        <taxon>Pestalotiopsis</taxon>
    </lineage>
</organism>
<dbReference type="GO" id="GO:0005783">
    <property type="term" value="C:endoplasmic reticulum"/>
    <property type="evidence" value="ECO:0007669"/>
    <property type="project" value="TreeGrafter"/>
</dbReference>
<dbReference type="GeneID" id="19276977"/>
<dbReference type="GO" id="GO:0031418">
    <property type="term" value="F:L-ascorbic acid binding"/>
    <property type="evidence" value="ECO:0007669"/>
    <property type="project" value="InterPro"/>
</dbReference>
<dbReference type="AlphaFoldDB" id="W3WTS5"/>
<dbReference type="InterPro" id="IPR044862">
    <property type="entry name" value="Pro_4_hyd_alph_FE2OG_OXY"/>
</dbReference>
<dbReference type="STRING" id="1229662.W3WTS5"/>
<dbReference type="EMBL" id="KI912117">
    <property type="protein sequence ID" value="ETS76577.1"/>
    <property type="molecule type" value="Genomic_DNA"/>
</dbReference>
<evidence type="ECO:0000256" key="4">
    <source>
        <dbReference type="ARBA" id="ARBA00023002"/>
    </source>
</evidence>
<dbReference type="eggNOG" id="KOG1591">
    <property type="taxonomic scope" value="Eukaryota"/>
</dbReference>
<evidence type="ECO:0000256" key="2">
    <source>
        <dbReference type="ARBA" id="ARBA00022723"/>
    </source>
</evidence>
<dbReference type="GO" id="GO:0004656">
    <property type="term" value="F:procollagen-proline 4-dioxygenase activity"/>
    <property type="evidence" value="ECO:0007669"/>
    <property type="project" value="TreeGrafter"/>
</dbReference>
<keyword evidence="4" id="KW-0560">Oxidoreductase</keyword>
<reference evidence="8" key="1">
    <citation type="journal article" date="2015" name="BMC Genomics">
        <title>Genomic and transcriptomic analysis of the endophytic fungus Pestalotiopsis fici reveals its lifestyle and high potential for synthesis of natural products.</title>
        <authorList>
            <person name="Wang X."/>
            <person name="Zhang X."/>
            <person name="Liu L."/>
            <person name="Xiang M."/>
            <person name="Wang W."/>
            <person name="Sun X."/>
            <person name="Che Y."/>
            <person name="Guo L."/>
            <person name="Liu G."/>
            <person name="Guo L."/>
            <person name="Wang C."/>
            <person name="Yin W.B."/>
            <person name="Stadler M."/>
            <person name="Zhang X."/>
            <person name="Liu X."/>
        </authorList>
    </citation>
    <scope>NUCLEOTIDE SEQUENCE [LARGE SCALE GENOMIC DNA]</scope>
    <source>
        <strain evidence="8">W106-1 / CGMCC3.15140</strain>
    </source>
</reference>
<dbReference type="HOGENOM" id="CLU_058132_0_4_1"/>
<comment type="cofactor">
    <cofactor evidence="1">
        <name>L-ascorbate</name>
        <dbReference type="ChEBI" id="CHEBI:38290"/>
    </cofactor>
</comment>
<keyword evidence="5" id="KW-0408">Iron</keyword>
<accession>W3WTS5</accession>
<keyword evidence="3" id="KW-0223">Dioxygenase</keyword>
<protein>
    <recommendedName>
        <fullName evidence="6">Fe2OG dioxygenase domain-containing protein</fullName>
    </recommendedName>
</protein>
<feature type="domain" description="Fe2OG dioxygenase" evidence="6">
    <location>
        <begin position="163"/>
        <end position="286"/>
    </location>
</feature>
<dbReference type="RefSeq" id="XP_007838736.1">
    <property type="nucleotide sequence ID" value="XM_007840545.1"/>
</dbReference>
<dbReference type="PANTHER" id="PTHR10869">
    <property type="entry name" value="PROLYL 4-HYDROXYLASE ALPHA SUBUNIT"/>
    <property type="match status" value="1"/>
</dbReference>